<dbReference type="OrthoDB" id="6782207at2759"/>
<feature type="region of interest" description="Disordered" evidence="2">
    <location>
        <begin position="1"/>
        <end position="26"/>
    </location>
</feature>
<evidence type="ECO:0000313" key="4">
    <source>
        <dbReference type="Proteomes" id="UP001153636"/>
    </source>
</evidence>
<evidence type="ECO:0000256" key="1">
    <source>
        <dbReference type="SAM" id="Coils"/>
    </source>
</evidence>
<evidence type="ECO:0000313" key="3">
    <source>
        <dbReference type="EMBL" id="CAH1115638.1"/>
    </source>
</evidence>
<dbReference type="EMBL" id="OV651821">
    <property type="protein sequence ID" value="CAH1115638.1"/>
    <property type="molecule type" value="Genomic_DNA"/>
</dbReference>
<keyword evidence="1" id="KW-0175">Coiled coil</keyword>
<accession>A0A9P0DF75</accession>
<protein>
    <submittedName>
        <fullName evidence="3">Uncharacterized protein</fullName>
    </submittedName>
</protein>
<sequence length="131" mass="15434">MEVNITPITDNKPRKRKRKTEEWKRSKQKKLREARILLKIENYNERIKTLEFENIGLKRNIEKLESNSKNNNLVIFGLNLTPEEVSVQNICNKLNTILEINLNRSVISDIYLLGGNTRKELINLELLARFT</sequence>
<organism evidence="3 4">
    <name type="scientific">Psylliodes chrysocephalus</name>
    <dbReference type="NCBI Taxonomy" id="3402493"/>
    <lineage>
        <taxon>Eukaryota</taxon>
        <taxon>Metazoa</taxon>
        <taxon>Ecdysozoa</taxon>
        <taxon>Arthropoda</taxon>
        <taxon>Hexapoda</taxon>
        <taxon>Insecta</taxon>
        <taxon>Pterygota</taxon>
        <taxon>Neoptera</taxon>
        <taxon>Endopterygota</taxon>
        <taxon>Coleoptera</taxon>
        <taxon>Polyphaga</taxon>
        <taxon>Cucujiformia</taxon>
        <taxon>Chrysomeloidea</taxon>
        <taxon>Chrysomelidae</taxon>
        <taxon>Galerucinae</taxon>
        <taxon>Alticini</taxon>
        <taxon>Psylliodes</taxon>
    </lineage>
</organism>
<evidence type="ECO:0000256" key="2">
    <source>
        <dbReference type="SAM" id="MobiDB-lite"/>
    </source>
</evidence>
<keyword evidence="4" id="KW-1185">Reference proteome</keyword>
<reference evidence="3" key="1">
    <citation type="submission" date="2022-01" db="EMBL/GenBank/DDBJ databases">
        <authorList>
            <person name="King R."/>
        </authorList>
    </citation>
    <scope>NUCLEOTIDE SEQUENCE</scope>
</reference>
<name>A0A9P0DF75_9CUCU</name>
<dbReference type="AlphaFoldDB" id="A0A9P0DF75"/>
<dbReference type="Proteomes" id="UP001153636">
    <property type="component" value="Chromosome 9"/>
</dbReference>
<gene>
    <name evidence="3" type="ORF">PSYICH_LOCUS15387</name>
</gene>
<proteinExistence type="predicted"/>
<feature type="coiled-coil region" evidence="1">
    <location>
        <begin position="40"/>
        <end position="67"/>
    </location>
</feature>